<evidence type="ECO:0000313" key="3">
    <source>
        <dbReference type="Proteomes" id="UP000501690"/>
    </source>
</evidence>
<feature type="compositionally biased region" description="Basic and acidic residues" evidence="1">
    <location>
        <begin position="1"/>
        <end position="10"/>
    </location>
</feature>
<keyword evidence="3" id="KW-1185">Reference proteome</keyword>
<feature type="compositionally biased region" description="Low complexity" evidence="1">
    <location>
        <begin position="87"/>
        <end position="105"/>
    </location>
</feature>
<dbReference type="Proteomes" id="UP000501690">
    <property type="component" value="Linkage Group LG9"/>
</dbReference>
<evidence type="ECO:0000256" key="1">
    <source>
        <dbReference type="SAM" id="MobiDB-lite"/>
    </source>
</evidence>
<dbReference type="EMBL" id="CP039353">
    <property type="protein sequence ID" value="QCE05410.1"/>
    <property type="molecule type" value="Genomic_DNA"/>
</dbReference>
<proteinExistence type="predicted"/>
<dbReference type="AlphaFoldDB" id="A0A4D6MVA2"/>
<name>A0A4D6MVA2_VIGUN</name>
<accession>A0A4D6MVA2</accession>
<gene>
    <name evidence="2" type="ORF">DEO72_LG9g413</name>
</gene>
<organism evidence="2 3">
    <name type="scientific">Vigna unguiculata</name>
    <name type="common">Cowpea</name>
    <dbReference type="NCBI Taxonomy" id="3917"/>
    <lineage>
        <taxon>Eukaryota</taxon>
        <taxon>Viridiplantae</taxon>
        <taxon>Streptophyta</taxon>
        <taxon>Embryophyta</taxon>
        <taxon>Tracheophyta</taxon>
        <taxon>Spermatophyta</taxon>
        <taxon>Magnoliopsida</taxon>
        <taxon>eudicotyledons</taxon>
        <taxon>Gunneridae</taxon>
        <taxon>Pentapetalae</taxon>
        <taxon>rosids</taxon>
        <taxon>fabids</taxon>
        <taxon>Fabales</taxon>
        <taxon>Fabaceae</taxon>
        <taxon>Papilionoideae</taxon>
        <taxon>50 kb inversion clade</taxon>
        <taxon>NPAAA clade</taxon>
        <taxon>indigoferoid/millettioid clade</taxon>
        <taxon>Phaseoleae</taxon>
        <taxon>Vigna</taxon>
    </lineage>
</organism>
<protein>
    <recommendedName>
        <fullName evidence="4">Thrombospondin-related anonymous protein</fullName>
    </recommendedName>
</protein>
<reference evidence="2 3" key="1">
    <citation type="submission" date="2019-04" db="EMBL/GenBank/DDBJ databases">
        <title>An improved genome assembly and genetic linkage map for asparagus bean, Vigna unguiculata ssp. sesquipedialis.</title>
        <authorList>
            <person name="Xia Q."/>
            <person name="Zhang R."/>
            <person name="Dong Y."/>
        </authorList>
    </citation>
    <scope>NUCLEOTIDE SEQUENCE [LARGE SCALE GENOMIC DNA]</scope>
    <source>
        <tissue evidence="2">Leaf</tissue>
    </source>
</reference>
<feature type="region of interest" description="Disordered" evidence="1">
    <location>
        <begin position="1"/>
        <end position="106"/>
    </location>
</feature>
<sequence length="283" mass="30221">MQDDADRLDYPDMPNSDGPDDPNVPDDSDGNNDPDGRFQTVRPDDPYGPNDQDGHEDPDEPGDSYMPDYLNGLDNPVGPDDLKELVRSSGPSELSGPSRSSSLSRSRVRLGRFDDLDKHDQLDGPYGQIMLVKFVNPARPSPSKSLAQLGPTGSSIAPDPSGLSGLFVSLDTPDKFVVEPTGIARVVGPSVLSRLSGCSRLSVNELVGPLGLSDMSPVLLGPSDSLTCLSCQTRPIRLLSGHPVRLGHRACSTRLCCQVGLIRLECLASLTWLSDLSGPFGVE</sequence>
<feature type="compositionally biased region" description="Acidic residues" evidence="1">
    <location>
        <begin position="18"/>
        <end position="32"/>
    </location>
</feature>
<evidence type="ECO:0008006" key="4">
    <source>
        <dbReference type="Google" id="ProtNLM"/>
    </source>
</evidence>
<evidence type="ECO:0000313" key="2">
    <source>
        <dbReference type="EMBL" id="QCE05410.1"/>
    </source>
</evidence>